<accession>A0A1B6L436</accession>
<feature type="non-terminal residue" evidence="2">
    <location>
        <position position="1"/>
    </location>
</feature>
<proteinExistence type="predicted"/>
<reference evidence="2" key="1">
    <citation type="submission" date="2015-11" db="EMBL/GenBank/DDBJ databases">
        <title>De novo transcriptome assembly of four potential Pierce s Disease insect vectors from Arizona vineyards.</title>
        <authorList>
            <person name="Tassone E.E."/>
        </authorList>
    </citation>
    <scope>NUCLEOTIDE SEQUENCE</scope>
</reference>
<dbReference type="Pfam" id="PF00078">
    <property type="entry name" value="RVT_1"/>
    <property type="match status" value="1"/>
</dbReference>
<dbReference type="InterPro" id="IPR000477">
    <property type="entry name" value="RT_dom"/>
</dbReference>
<evidence type="ECO:0000259" key="1">
    <source>
        <dbReference type="PROSITE" id="PS50878"/>
    </source>
</evidence>
<dbReference type="AlphaFoldDB" id="A0A1B6L436"/>
<organism evidence="2">
    <name type="scientific">Graphocephala atropunctata</name>
    <dbReference type="NCBI Taxonomy" id="36148"/>
    <lineage>
        <taxon>Eukaryota</taxon>
        <taxon>Metazoa</taxon>
        <taxon>Ecdysozoa</taxon>
        <taxon>Arthropoda</taxon>
        <taxon>Hexapoda</taxon>
        <taxon>Insecta</taxon>
        <taxon>Pterygota</taxon>
        <taxon>Neoptera</taxon>
        <taxon>Paraneoptera</taxon>
        <taxon>Hemiptera</taxon>
        <taxon>Auchenorrhyncha</taxon>
        <taxon>Membracoidea</taxon>
        <taxon>Cicadellidae</taxon>
        <taxon>Cicadellinae</taxon>
        <taxon>Cicadellini</taxon>
        <taxon>Graphocephala</taxon>
    </lineage>
</organism>
<evidence type="ECO:0000313" key="2">
    <source>
        <dbReference type="EMBL" id="JAT18406.1"/>
    </source>
</evidence>
<dbReference type="EMBL" id="GEBQ01021571">
    <property type="protein sequence ID" value="JAT18406.1"/>
    <property type="molecule type" value="Transcribed_RNA"/>
</dbReference>
<feature type="domain" description="Reverse transcriptase" evidence="1">
    <location>
        <begin position="1"/>
        <end position="134"/>
    </location>
</feature>
<gene>
    <name evidence="2" type="ORF">g.5272</name>
</gene>
<dbReference type="PROSITE" id="PS50878">
    <property type="entry name" value="RT_POL"/>
    <property type="match status" value="1"/>
</dbReference>
<dbReference type="PANTHER" id="PTHR33332">
    <property type="entry name" value="REVERSE TRANSCRIPTASE DOMAIN-CONTAINING PROTEIN"/>
    <property type="match status" value="1"/>
</dbReference>
<name>A0A1B6L436_9HEMI</name>
<sequence>RTQIVELTYITGNIVYYATSTPHPINRGVPQGSVLGPVLYILFTNDLQQYLCDYAHTTMCADDTALLLAKTQPKDLDIQAFIALNMAKQYCQGNDLVLNEEKTKQILFLRAISEAHGLPTVELEEHTKYLGMIIDQTLSWTFHVDLVCKKLSTALYVLKRIKSIADLSTAKVAYFSLFESIIRYGLRVWGGSSVGNLNRVLVMQKKAVKSPRLDVGPLGLILTHYTNLFLENKIIMKYCFPIKYWYQQRTL</sequence>
<protein>
    <recommendedName>
        <fullName evidence="1">Reverse transcriptase domain-containing protein</fullName>
    </recommendedName>
</protein>